<evidence type="ECO:0000256" key="2">
    <source>
        <dbReference type="ARBA" id="ARBA00022729"/>
    </source>
</evidence>
<dbReference type="PANTHER" id="PTHR39210">
    <property type="entry name" value="HEPARIN-SULFATE LYASE"/>
    <property type="match status" value="1"/>
</dbReference>
<dbReference type="EMBL" id="LNYC01000003">
    <property type="protein sequence ID" value="KTD04506.1"/>
    <property type="molecule type" value="Genomic_DNA"/>
</dbReference>
<dbReference type="InterPro" id="IPR012480">
    <property type="entry name" value="Hepar_II_III_C"/>
</dbReference>
<dbReference type="AlphaFoldDB" id="A0A0W0U9P8"/>
<dbReference type="OrthoDB" id="9763014at2"/>
<evidence type="ECO:0000313" key="8">
    <source>
        <dbReference type="Proteomes" id="UP000054785"/>
    </source>
</evidence>
<dbReference type="EC" id="4.2.2.8" evidence="7"/>
<dbReference type="GO" id="GO:0015021">
    <property type="term" value="F:heparin-sulfate lyase activity"/>
    <property type="evidence" value="ECO:0007669"/>
    <property type="project" value="UniProtKB-EC"/>
</dbReference>
<dbReference type="Gene3D" id="2.70.98.70">
    <property type="match status" value="1"/>
</dbReference>
<accession>A0A0W0U9P8</accession>
<dbReference type="SUPFAM" id="SSF48230">
    <property type="entry name" value="Chondroitin AC/alginate lyase"/>
    <property type="match status" value="1"/>
</dbReference>
<evidence type="ECO:0000256" key="3">
    <source>
        <dbReference type="ARBA" id="ARBA00022764"/>
    </source>
</evidence>
<comment type="subcellular location">
    <subcellularLocation>
        <location evidence="1">Periplasm</location>
    </subcellularLocation>
</comment>
<keyword evidence="3" id="KW-0574">Periplasm</keyword>
<dbReference type="Gene3D" id="1.50.10.100">
    <property type="entry name" value="Chondroitin AC/alginate lyase"/>
    <property type="match status" value="1"/>
</dbReference>
<evidence type="ECO:0000256" key="1">
    <source>
        <dbReference type="ARBA" id="ARBA00004418"/>
    </source>
</evidence>
<name>A0A0W0U9P8_9GAMM</name>
<dbReference type="InterPro" id="IPR031680">
    <property type="entry name" value="Hepar_II_III_N"/>
</dbReference>
<protein>
    <submittedName>
        <fullName evidence="7">Heparin-sulfate lyase</fullName>
        <ecNumber evidence="7">4.2.2.8</ecNumber>
    </submittedName>
</protein>
<keyword evidence="8" id="KW-1185">Reference proteome</keyword>
<dbReference type="RefSeq" id="WP_051550861.1">
    <property type="nucleotide sequence ID" value="NZ_CAAAHN010000012.1"/>
</dbReference>
<dbReference type="InterPro" id="IPR008929">
    <property type="entry name" value="Chondroitin_lyas"/>
</dbReference>
<proteinExistence type="predicted"/>
<keyword evidence="4 7" id="KW-0456">Lyase</keyword>
<feature type="domain" description="Heparin-sulfate lyase N-terminal" evidence="6">
    <location>
        <begin position="112"/>
        <end position="291"/>
    </location>
</feature>
<dbReference type="Pfam" id="PF07940">
    <property type="entry name" value="Hepar_II_III_C"/>
    <property type="match status" value="1"/>
</dbReference>
<evidence type="ECO:0000256" key="4">
    <source>
        <dbReference type="ARBA" id="ARBA00023239"/>
    </source>
</evidence>
<feature type="domain" description="Heparinase II/III-like C-terminal" evidence="5">
    <location>
        <begin position="317"/>
        <end position="548"/>
    </location>
</feature>
<reference evidence="7 8" key="1">
    <citation type="submission" date="2015-11" db="EMBL/GenBank/DDBJ databases">
        <title>Genomic analysis of 38 Legionella species identifies large and diverse effector repertoires.</title>
        <authorList>
            <person name="Burstein D."/>
            <person name="Amaro F."/>
            <person name="Zusman T."/>
            <person name="Lifshitz Z."/>
            <person name="Cohen O."/>
            <person name="Gilbert J.A."/>
            <person name="Pupko T."/>
            <person name="Shuman H.A."/>
            <person name="Segal G."/>
        </authorList>
    </citation>
    <scope>NUCLEOTIDE SEQUENCE [LARGE SCALE GENOMIC DNA]</scope>
    <source>
        <strain evidence="7 8">ATCC 49504</strain>
    </source>
</reference>
<sequence>MSFSKKLCRLVNTLRYVRPVQVLYRGRYSLPRRPVRPPEEKFSSNVMSLWHAPLIAPESIDDSRNATFLNLTRTITPSTDWCDPAHELLWGYNLHYLDVLQSAQSRARRAFLQEWILEWVRSNPDTRTYAWDPYPLSLRMVNLVKWFARFPDNVTDMLLQNLALQVRVLSQRLEYHLLANHLFANAKALVFAGAYLKGAEAERWLQKGLSLLAREIPEQFLADGGHFERSPMYHASLLWDLCDLVNLAERSNSEALKAVLPAWRAQVSSSAGWLKAMLHPDGEISFFNDASFGIAPSWENICAYLRQLEIAVPEPESPLCWLKDSGYCVLTPEAGSKAILDIAPIGPDYQPGHAHADTLSFELSLFGARFIVNSGTSEYGSGAIRQAERATAAHNTVSVNGENSSEVWAGFRVARRAYPVDCRVQQNGDILKVTAAHNGYLRLKGRNIHRRFWRALSGALFIEDTVEGVYESAIARMHFHPQVTVSQTGALQFECREASGRTVNITLEGEAEASLVSAHWSPEFGVRVPNTCLEVKFSGGRLSTRIQWGIQPSGSLEPGYKPFSN</sequence>
<evidence type="ECO:0000313" key="7">
    <source>
        <dbReference type="EMBL" id="KTD04506.1"/>
    </source>
</evidence>
<dbReference type="Proteomes" id="UP000054785">
    <property type="component" value="Unassembled WGS sequence"/>
</dbReference>
<keyword evidence="2" id="KW-0732">Signal</keyword>
<comment type="caution">
    <text evidence="7">The sequence shown here is derived from an EMBL/GenBank/DDBJ whole genome shotgun (WGS) entry which is preliminary data.</text>
</comment>
<evidence type="ECO:0000259" key="6">
    <source>
        <dbReference type="Pfam" id="PF16889"/>
    </source>
</evidence>
<organism evidence="7 8">
    <name type="scientific">Legionella geestiana</name>
    <dbReference type="NCBI Taxonomy" id="45065"/>
    <lineage>
        <taxon>Bacteria</taxon>
        <taxon>Pseudomonadati</taxon>
        <taxon>Pseudomonadota</taxon>
        <taxon>Gammaproteobacteria</taxon>
        <taxon>Legionellales</taxon>
        <taxon>Legionellaceae</taxon>
        <taxon>Legionella</taxon>
    </lineage>
</organism>
<dbReference type="PATRIC" id="fig|45065.4.peg.126"/>
<dbReference type="STRING" id="45065.Lgee_0116"/>
<dbReference type="PANTHER" id="PTHR39210:SF1">
    <property type="entry name" value="HEPARIN-SULFATE LYASE"/>
    <property type="match status" value="1"/>
</dbReference>
<dbReference type="GO" id="GO:0042597">
    <property type="term" value="C:periplasmic space"/>
    <property type="evidence" value="ECO:0007669"/>
    <property type="project" value="UniProtKB-SubCell"/>
</dbReference>
<dbReference type="Pfam" id="PF16889">
    <property type="entry name" value="Hepar_II_III_N"/>
    <property type="match status" value="1"/>
</dbReference>
<gene>
    <name evidence="7" type="primary">hepC_1</name>
    <name evidence="7" type="ORF">Lgee_0116</name>
</gene>
<evidence type="ECO:0000259" key="5">
    <source>
        <dbReference type="Pfam" id="PF07940"/>
    </source>
</evidence>